<dbReference type="InterPro" id="IPR036428">
    <property type="entry name" value="PCD_sf"/>
</dbReference>
<dbReference type="GO" id="GO:0008124">
    <property type="term" value="F:4-alpha-hydroxytetrahydrobiopterin dehydratase activity"/>
    <property type="evidence" value="ECO:0007669"/>
    <property type="project" value="UniProtKB-UniRule"/>
</dbReference>
<evidence type="ECO:0000256" key="3">
    <source>
        <dbReference type="ARBA" id="ARBA00023239"/>
    </source>
</evidence>
<comment type="catalytic activity">
    <reaction evidence="1 4">
        <text>(4aS,6R)-4a-hydroxy-L-erythro-5,6,7,8-tetrahydrobiopterin = (6R)-L-erythro-6,7-dihydrobiopterin + H2O</text>
        <dbReference type="Rhea" id="RHEA:11920"/>
        <dbReference type="ChEBI" id="CHEBI:15377"/>
        <dbReference type="ChEBI" id="CHEBI:15642"/>
        <dbReference type="ChEBI" id="CHEBI:43120"/>
        <dbReference type="EC" id="4.2.1.96"/>
    </reaction>
</comment>
<reference evidence="6" key="1">
    <citation type="submission" date="2019-11" db="EMBL/GenBank/DDBJ databases">
        <title>Isolation and characterization of two novel species in the genus Thiomicrorhabdus.</title>
        <authorList>
            <person name="Mochizuki J."/>
            <person name="Kojima H."/>
            <person name="Fukui M."/>
        </authorList>
    </citation>
    <scope>NUCLEOTIDE SEQUENCE [LARGE SCALE GENOMIC DNA]</scope>
    <source>
        <strain evidence="6">aks77</strain>
    </source>
</reference>
<keyword evidence="3 4" id="KW-0456">Lyase</keyword>
<dbReference type="SUPFAM" id="SSF55248">
    <property type="entry name" value="PCD-like"/>
    <property type="match status" value="1"/>
</dbReference>
<dbReference type="Proteomes" id="UP000501726">
    <property type="component" value="Chromosome"/>
</dbReference>
<dbReference type="Gene3D" id="3.30.1360.20">
    <property type="entry name" value="Transcriptional coactivator/pterin dehydratase"/>
    <property type="match status" value="1"/>
</dbReference>
<evidence type="ECO:0000256" key="2">
    <source>
        <dbReference type="ARBA" id="ARBA00006472"/>
    </source>
</evidence>
<name>A0A6F8PWR5_9GAMM</name>
<sequence>MEKNMSEPTATLQNLLAQNCSEISPQDKPLIIPSIESSLSHLQGWDAPLNYASIKRTFNFKNYYQTVAFINAVTYLAQKQNHHPTICFGYNHCEITLCTHDIKGLSNNDMIMAAKINALYAD</sequence>
<evidence type="ECO:0000313" key="6">
    <source>
        <dbReference type="Proteomes" id="UP000501726"/>
    </source>
</evidence>
<dbReference type="KEGG" id="tse:THMIRHAS_18500"/>
<protein>
    <recommendedName>
        <fullName evidence="4">Putative pterin-4-alpha-carbinolamine dehydratase</fullName>
        <shortName evidence="4">PHS</shortName>
        <ecNumber evidence="4">4.2.1.96</ecNumber>
    </recommendedName>
    <alternativeName>
        <fullName evidence="4">4-alpha-hydroxy-tetrahydropterin dehydratase</fullName>
    </alternativeName>
    <alternativeName>
        <fullName evidence="4">Pterin carbinolamine dehydratase</fullName>
        <shortName evidence="4">PCD</shortName>
    </alternativeName>
</protein>
<dbReference type="EMBL" id="AP021889">
    <property type="protein sequence ID" value="BBP46477.1"/>
    <property type="molecule type" value="Genomic_DNA"/>
</dbReference>
<evidence type="ECO:0000313" key="5">
    <source>
        <dbReference type="EMBL" id="BBP46477.1"/>
    </source>
</evidence>
<dbReference type="AlphaFoldDB" id="A0A6F8PWR5"/>
<dbReference type="InterPro" id="IPR001533">
    <property type="entry name" value="Pterin_deHydtase"/>
</dbReference>
<dbReference type="Pfam" id="PF01329">
    <property type="entry name" value="Pterin_4a"/>
    <property type="match status" value="1"/>
</dbReference>
<dbReference type="CDD" id="cd00913">
    <property type="entry name" value="PCD_DCoH_subfamily_a"/>
    <property type="match status" value="1"/>
</dbReference>
<evidence type="ECO:0000256" key="1">
    <source>
        <dbReference type="ARBA" id="ARBA00001554"/>
    </source>
</evidence>
<comment type="similarity">
    <text evidence="2 4">Belongs to the pterin-4-alpha-carbinolamine dehydratase family.</text>
</comment>
<keyword evidence="6" id="KW-1185">Reference proteome</keyword>
<dbReference type="EC" id="4.2.1.96" evidence="4"/>
<dbReference type="GO" id="GO:0006729">
    <property type="term" value="P:tetrahydrobiopterin biosynthetic process"/>
    <property type="evidence" value="ECO:0007669"/>
    <property type="project" value="InterPro"/>
</dbReference>
<proteinExistence type="inferred from homology"/>
<gene>
    <name evidence="5" type="ORF">THMIRHAS_18500</name>
</gene>
<accession>A0A6F8PWR5</accession>
<evidence type="ECO:0000256" key="4">
    <source>
        <dbReference type="HAMAP-Rule" id="MF_00434"/>
    </source>
</evidence>
<dbReference type="PANTHER" id="PTHR12599">
    <property type="entry name" value="PTERIN-4-ALPHA-CARBINOLAMINE DEHYDRATASE"/>
    <property type="match status" value="1"/>
</dbReference>
<dbReference type="PANTHER" id="PTHR12599:SF0">
    <property type="entry name" value="PTERIN-4-ALPHA-CARBINOLAMINE DEHYDRATASE"/>
    <property type="match status" value="1"/>
</dbReference>
<dbReference type="HAMAP" id="MF_00434">
    <property type="entry name" value="Pterin_4_alpha"/>
    <property type="match status" value="1"/>
</dbReference>
<organism evidence="5 6">
    <name type="scientific">Thiosulfatimonas sediminis</name>
    <dbReference type="NCBI Taxonomy" id="2675054"/>
    <lineage>
        <taxon>Bacteria</taxon>
        <taxon>Pseudomonadati</taxon>
        <taxon>Pseudomonadota</taxon>
        <taxon>Gammaproteobacteria</taxon>
        <taxon>Thiotrichales</taxon>
        <taxon>Piscirickettsiaceae</taxon>
        <taxon>Thiosulfatimonas</taxon>
    </lineage>
</organism>